<feature type="domain" description="Asparaginase/glutaminase C-terminal" evidence="5">
    <location>
        <begin position="218"/>
        <end position="328"/>
    </location>
</feature>
<dbReference type="SUPFAM" id="SSF53774">
    <property type="entry name" value="Glutaminase/Asparaginase"/>
    <property type="match status" value="1"/>
</dbReference>
<proteinExistence type="inferred from homology"/>
<dbReference type="PIRSF" id="PIRSF001220">
    <property type="entry name" value="L-ASNase_gatD"/>
    <property type="match status" value="1"/>
</dbReference>
<dbReference type="InterPro" id="IPR027474">
    <property type="entry name" value="L-asparaginase_N"/>
</dbReference>
<dbReference type="CDD" id="cd08964">
    <property type="entry name" value="L-asparaginase_II"/>
    <property type="match status" value="1"/>
</dbReference>
<accession>A0AAW8F499</accession>
<dbReference type="InterPro" id="IPR040919">
    <property type="entry name" value="Asparaginase_C"/>
</dbReference>
<dbReference type="InterPro" id="IPR037152">
    <property type="entry name" value="L-asparaginase_N_sf"/>
</dbReference>
<dbReference type="PANTHER" id="PTHR11707">
    <property type="entry name" value="L-ASPARAGINASE"/>
    <property type="match status" value="1"/>
</dbReference>
<name>A0AAW8F499_9ACTN</name>
<dbReference type="AlphaFoldDB" id="A0AAW8F499"/>
<keyword evidence="2 6" id="KW-0378">Hydrolase</keyword>
<dbReference type="InterPro" id="IPR004550">
    <property type="entry name" value="AsnASE_II"/>
</dbReference>
<dbReference type="InterPro" id="IPR036152">
    <property type="entry name" value="Asp/glu_Ase-like_sf"/>
</dbReference>
<evidence type="ECO:0000313" key="7">
    <source>
        <dbReference type="Proteomes" id="UP001234216"/>
    </source>
</evidence>
<dbReference type="FunFam" id="3.40.50.1170:FF:000001">
    <property type="entry name" value="L-asparaginase 2"/>
    <property type="match status" value="1"/>
</dbReference>
<sequence length="332" mass="34346">MKGKEAMADTVRHVAVISLGGTIAMTAQTDGGATPTLSADDLVAAVPGLAGTGIHVQVHDFRRLPGASLSFSDLFELAATIETLAVDGVVVTQGTDTIEETAYLLDLITTGDMPIVVTGAMRNASMAGADGPANVLAAIRTAASTEARGTGCVVVFGEEIHAARWVRKTHATSPTAFTSYPGPIGYVAEDRVRVLARPDTAPTIDRRSAATSVRTTVFTVGIGDDGTLLQALSDHVDGLVVAAFGAGHVPMACVDALTDLAKRMPVILATRTGSGPVLRQTYGFPGSESDLLARGLISGSTLDPVKARILLHLLLMTGTDKDQITQVFSIVS</sequence>
<feature type="active site" description="O-isoaspartyl threonine intermediate" evidence="3">
    <location>
        <position position="22"/>
    </location>
</feature>
<dbReference type="InterPro" id="IPR006034">
    <property type="entry name" value="Asparaginase/glutaminase-like"/>
</dbReference>
<gene>
    <name evidence="6" type="ORF">QFZ22_000629</name>
</gene>
<evidence type="ECO:0000256" key="2">
    <source>
        <dbReference type="ARBA" id="ARBA00022801"/>
    </source>
</evidence>
<dbReference type="EMBL" id="JAUSZV010000004">
    <property type="protein sequence ID" value="MDQ0904644.1"/>
    <property type="molecule type" value="Genomic_DNA"/>
</dbReference>
<dbReference type="Pfam" id="PF00710">
    <property type="entry name" value="Asparaginase"/>
    <property type="match status" value="1"/>
</dbReference>
<evidence type="ECO:0000259" key="5">
    <source>
        <dbReference type="Pfam" id="PF17763"/>
    </source>
</evidence>
<comment type="similarity">
    <text evidence="1">Belongs to the asparaginase 1 family.</text>
</comment>
<comment type="caution">
    <text evidence="6">The sequence shown here is derived from an EMBL/GenBank/DDBJ whole genome shotgun (WGS) entry which is preliminary data.</text>
</comment>
<dbReference type="Pfam" id="PF17763">
    <property type="entry name" value="Asparaginase_C"/>
    <property type="match status" value="1"/>
</dbReference>
<reference evidence="6" key="1">
    <citation type="submission" date="2023-07" db="EMBL/GenBank/DDBJ databases">
        <title>Comparative genomics of wheat-associated soil bacteria to identify genetic determinants of phenazine resistance.</title>
        <authorList>
            <person name="Mouncey N."/>
        </authorList>
    </citation>
    <scope>NUCLEOTIDE SEQUENCE</scope>
    <source>
        <strain evidence="6">V4I22</strain>
    </source>
</reference>
<protein>
    <submittedName>
        <fullName evidence="6">L-asparaginase</fullName>
        <ecNumber evidence="6">3.5.1.1</ecNumber>
    </submittedName>
</protein>
<evidence type="ECO:0000259" key="4">
    <source>
        <dbReference type="Pfam" id="PF00710"/>
    </source>
</evidence>
<dbReference type="PRINTS" id="PR00139">
    <property type="entry name" value="ASNGLNASE"/>
</dbReference>
<organism evidence="6 7">
    <name type="scientific">Streptomyces canus</name>
    <dbReference type="NCBI Taxonomy" id="58343"/>
    <lineage>
        <taxon>Bacteria</taxon>
        <taxon>Bacillati</taxon>
        <taxon>Actinomycetota</taxon>
        <taxon>Actinomycetes</taxon>
        <taxon>Kitasatosporales</taxon>
        <taxon>Streptomycetaceae</taxon>
        <taxon>Streptomyces</taxon>
        <taxon>Streptomyces aurantiacus group</taxon>
    </lineage>
</organism>
<dbReference type="Proteomes" id="UP001234216">
    <property type="component" value="Unassembled WGS sequence"/>
</dbReference>
<evidence type="ECO:0000256" key="1">
    <source>
        <dbReference type="ARBA" id="ARBA00010518"/>
    </source>
</evidence>
<dbReference type="SFLD" id="SFLDS00057">
    <property type="entry name" value="Glutaminase/Asparaginase"/>
    <property type="match status" value="1"/>
</dbReference>
<feature type="domain" description="L-asparaginase N-terminal" evidence="4">
    <location>
        <begin position="13"/>
        <end position="197"/>
    </location>
</feature>
<dbReference type="PANTHER" id="PTHR11707:SF28">
    <property type="entry name" value="60 KDA LYSOPHOSPHOLIPASE"/>
    <property type="match status" value="1"/>
</dbReference>
<dbReference type="GO" id="GO:0006528">
    <property type="term" value="P:asparagine metabolic process"/>
    <property type="evidence" value="ECO:0007669"/>
    <property type="project" value="InterPro"/>
</dbReference>
<dbReference type="GO" id="GO:0004067">
    <property type="term" value="F:asparaginase activity"/>
    <property type="evidence" value="ECO:0007669"/>
    <property type="project" value="UniProtKB-UniRule"/>
</dbReference>
<dbReference type="PROSITE" id="PS51732">
    <property type="entry name" value="ASN_GLN_ASE_3"/>
    <property type="match status" value="1"/>
</dbReference>
<dbReference type="Gene3D" id="3.40.50.40">
    <property type="match status" value="1"/>
</dbReference>
<dbReference type="EC" id="3.5.1.1" evidence="6"/>
<evidence type="ECO:0000256" key="3">
    <source>
        <dbReference type="PIRSR" id="PIRSR001220-1"/>
    </source>
</evidence>
<dbReference type="Gene3D" id="3.40.50.1170">
    <property type="entry name" value="L-asparaginase, N-terminal domain"/>
    <property type="match status" value="1"/>
</dbReference>
<evidence type="ECO:0000313" key="6">
    <source>
        <dbReference type="EMBL" id="MDQ0904644.1"/>
    </source>
</evidence>
<dbReference type="InterPro" id="IPR027473">
    <property type="entry name" value="L-asparaginase_C"/>
</dbReference>
<dbReference type="SMART" id="SM00870">
    <property type="entry name" value="Asparaginase"/>
    <property type="match status" value="1"/>
</dbReference>
<dbReference type="PIRSF" id="PIRSF500176">
    <property type="entry name" value="L_ASNase"/>
    <property type="match status" value="1"/>
</dbReference>